<evidence type="ECO:0000256" key="3">
    <source>
        <dbReference type="ARBA" id="ARBA00013152"/>
    </source>
</evidence>
<dbReference type="InterPro" id="IPR029061">
    <property type="entry name" value="THDP-binding"/>
</dbReference>
<feature type="binding site" evidence="11">
    <location>
        <position position="390"/>
    </location>
    <ligand>
        <name>substrate</name>
    </ligand>
</feature>
<evidence type="ECO:0000256" key="15">
    <source>
        <dbReference type="RuleBase" id="RU004996"/>
    </source>
</evidence>
<dbReference type="SUPFAM" id="SSF52518">
    <property type="entry name" value="Thiamin diphosphate-binding fold (THDP-binding)"/>
    <property type="match status" value="2"/>
</dbReference>
<organism evidence="17 18">
    <name type="scientific">Candidatus Magnetoglobus multicellularis str. Araruama</name>
    <dbReference type="NCBI Taxonomy" id="890399"/>
    <lineage>
        <taxon>Bacteria</taxon>
        <taxon>Pseudomonadati</taxon>
        <taxon>Thermodesulfobacteriota</taxon>
        <taxon>Desulfobacteria</taxon>
        <taxon>Desulfobacterales</taxon>
        <taxon>Desulfobacteraceae</taxon>
        <taxon>Candidatus Magnetoglobus</taxon>
    </lineage>
</organism>
<dbReference type="PANTHER" id="PTHR43522">
    <property type="entry name" value="TRANSKETOLASE"/>
    <property type="match status" value="1"/>
</dbReference>
<dbReference type="GO" id="GO:0005829">
    <property type="term" value="C:cytosol"/>
    <property type="evidence" value="ECO:0007669"/>
    <property type="project" value="TreeGrafter"/>
</dbReference>
<feature type="binding site" evidence="11">
    <location>
        <position position="479"/>
    </location>
    <ligand>
        <name>substrate</name>
    </ligand>
</feature>
<evidence type="ECO:0000259" key="16">
    <source>
        <dbReference type="SMART" id="SM00861"/>
    </source>
</evidence>
<feature type="binding site" evidence="12">
    <location>
        <position position="443"/>
    </location>
    <ligand>
        <name>thiamine diphosphate</name>
        <dbReference type="ChEBI" id="CHEBI:58937"/>
    </ligand>
</feature>
<accession>A0A1V1PAS7</accession>
<dbReference type="InterPro" id="IPR020826">
    <property type="entry name" value="Transketolase_BS"/>
</dbReference>
<dbReference type="PROSITE" id="PS00801">
    <property type="entry name" value="TRANSKETOLASE_1"/>
    <property type="match status" value="1"/>
</dbReference>
<evidence type="ECO:0000313" key="18">
    <source>
        <dbReference type="Proteomes" id="UP000189670"/>
    </source>
</evidence>
<feature type="binding site" evidence="11">
    <location>
        <position position="526"/>
    </location>
    <ligand>
        <name>substrate</name>
    </ligand>
</feature>
<dbReference type="InterPro" id="IPR055152">
    <property type="entry name" value="Transketolase-like_C_2"/>
</dbReference>
<keyword evidence="6 13" id="KW-0460">Magnesium</keyword>
<dbReference type="AlphaFoldDB" id="A0A1V1PAS7"/>
<dbReference type="Pfam" id="PF02779">
    <property type="entry name" value="Transket_pyr"/>
    <property type="match status" value="1"/>
</dbReference>
<dbReference type="EMBL" id="ATBP01000221">
    <property type="protein sequence ID" value="ETR71795.1"/>
    <property type="molecule type" value="Genomic_DNA"/>
</dbReference>
<feature type="binding site" evidence="12">
    <location>
        <begin position="121"/>
        <end position="123"/>
    </location>
    <ligand>
        <name>thiamine diphosphate</name>
        <dbReference type="ChEBI" id="CHEBI:58937"/>
    </ligand>
</feature>
<feature type="binding site" evidence="11">
    <location>
        <position position="467"/>
    </location>
    <ligand>
        <name>substrate</name>
    </ligand>
</feature>
<proteinExistence type="inferred from homology"/>
<dbReference type="InterPro" id="IPR009014">
    <property type="entry name" value="Transketo_C/PFOR_II"/>
</dbReference>
<keyword evidence="4 15" id="KW-0808">Transferase</keyword>
<evidence type="ECO:0000256" key="7">
    <source>
        <dbReference type="ARBA" id="ARBA00023052"/>
    </source>
</evidence>
<gene>
    <name evidence="17" type="ORF">OMM_02220</name>
</gene>
<evidence type="ECO:0000256" key="9">
    <source>
        <dbReference type="NCBIfam" id="TIGR00232"/>
    </source>
</evidence>
<feature type="binding site" evidence="13">
    <location>
        <position position="192"/>
    </location>
    <ligand>
        <name>Mg(2+)</name>
        <dbReference type="ChEBI" id="CHEBI:18420"/>
    </ligand>
</feature>
<dbReference type="InterPro" id="IPR005478">
    <property type="entry name" value="Transketolase_bac-like"/>
</dbReference>
<dbReference type="Proteomes" id="UP000189670">
    <property type="component" value="Unassembled WGS sequence"/>
</dbReference>
<evidence type="ECO:0000256" key="5">
    <source>
        <dbReference type="ARBA" id="ARBA00022723"/>
    </source>
</evidence>
<evidence type="ECO:0000256" key="6">
    <source>
        <dbReference type="ARBA" id="ARBA00022842"/>
    </source>
</evidence>
<dbReference type="CDD" id="cd07033">
    <property type="entry name" value="TPP_PYR_DXS_TK_like"/>
    <property type="match status" value="1"/>
</dbReference>
<dbReference type="NCBIfam" id="TIGR00232">
    <property type="entry name" value="tktlase_bact"/>
    <property type="match status" value="1"/>
</dbReference>
<feature type="binding site" evidence="13">
    <location>
        <position position="194"/>
    </location>
    <ligand>
        <name>Mg(2+)</name>
        <dbReference type="ChEBI" id="CHEBI:18420"/>
    </ligand>
</feature>
<evidence type="ECO:0000313" key="17">
    <source>
        <dbReference type="EMBL" id="ETR71795.1"/>
    </source>
</evidence>
<dbReference type="GO" id="GO:0006098">
    <property type="term" value="P:pentose-phosphate shunt"/>
    <property type="evidence" value="ECO:0007669"/>
    <property type="project" value="TreeGrafter"/>
</dbReference>
<dbReference type="InterPro" id="IPR005475">
    <property type="entry name" value="Transketolase-like_Pyr-bd"/>
</dbReference>
<evidence type="ECO:0000256" key="10">
    <source>
        <dbReference type="PIRSR" id="PIRSR605478-1"/>
    </source>
</evidence>
<dbReference type="FunFam" id="3.40.50.970:FF:000004">
    <property type="entry name" value="Transketolase"/>
    <property type="match status" value="1"/>
</dbReference>
<comment type="cofactor">
    <cofactor evidence="13">
        <name>Mg(2+)</name>
        <dbReference type="ChEBI" id="CHEBI:18420"/>
    </cofactor>
    <text evidence="13">Binds 1 Mg(2+) ion per subunit. Can also utilize other divalent metal cations, such as Ca(2+), Mn(2+) and Co(2+).</text>
</comment>
<feature type="binding site" evidence="12">
    <location>
        <position position="163"/>
    </location>
    <ligand>
        <name>thiamine diphosphate</name>
        <dbReference type="ChEBI" id="CHEBI:58937"/>
    </ligand>
</feature>
<dbReference type="PROSITE" id="PS00802">
    <property type="entry name" value="TRANSKETOLASE_2"/>
    <property type="match status" value="1"/>
</dbReference>
<keyword evidence="15" id="KW-0106">Calcium</keyword>
<dbReference type="EC" id="2.2.1.1" evidence="3 9"/>
<protein>
    <recommendedName>
        <fullName evidence="3 9">Transketolase</fullName>
        <ecNumber evidence="3 9">2.2.1.1</ecNumber>
    </recommendedName>
</protein>
<comment type="function">
    <text evidence="15">Catalyzes the transfer of a two-carbon ketol group from a ketose donor to an aldose acceptor, via a covalent intermediate with the cofactor thiamine pyrophosphate.</text>
</comment>
<feature type="binding site" evidence="11">
    <location>
        <position position="363"/>
    </location>
    <ligand>
        <name>substrate</name>
    </ligand>
</feature>
<dbReference type="Pfam" id="PF22613">
    <property type="entry name" value="Transketolase_C_1"/>
    <property type="match status" value="1"/>
</dbReference>
<comment type="cofactor">
    <cofactor evidence="15">
        <name>Mg(2+)</name>
        <dbReference type="ChEBI" id="CHEBI:18420"/>
    </cofactor>
    <cofactor evidence="15">
        <name>Ca(2+)</name>
        <dbReference type="ChEBI" id="CHEBI:29108"/>
    </cofactor>
    <cofactor evidence="15">
        <name>Mn(2+)</name>
        <dbReference type="ChEBI" id="CHEBI:29035"/>
    </cofactor>
    <cofactor evidence="15">
        <name>Co(2+)</name>
        <dbReference type="ChEBI" id="CHEBI:48828"/>
    </cofactor>
    <text evidence="15">Binds 1 Mg(2+) ion per subunit. Can also utilize other divalent metal cations, such as Ca(2+), Mn(2+) and Co(2+).</text>
</comment>
<dbReference type="CDD" id="cd02012">
    <property type="entry name" value="TPP_TK"/>
    <property type="match status" value="1"/>
</dbReference>
<evidence type="ECO:0000256" key="1">
    <source>
        <dbReference type="ARBA" id="ARBA00007131"/>
    </source>
</evidence>
<evidence type="ECO:0000256" key="11">
    <source>
        <dbReference type="PIRSR" id="PIRSR605478-2"/>
    </source>
</evidence>
<dbReference type="FunFam" id="3.40.50.970:FF:000003">
    <property type="entry name" value="Transketolase"/>
    <property type="match status" value="1"/>
</dbReference>
<feature type="active site" description="Proton donor" evidence="10">
    <location>
        <position position="417"/>
    </location>
</feature>
<dbReference type="InterPro" id="IPR049557">
    <property type="entry name" value="Transketolase_CS"/>
</dbReference>
<evidence type="ECO:0000256" key="14">
    <source>
        <dbReference type="PIRSR" id="PIRSR605478-5"/>
    </source>
</evidence>
<evidence type="ECO:0000256" key="2">
    <source>
        <dbReference type="ARBA" id="ARBA00011738"/>
    </source>
</evidence>
<reference evidence="18" key="1">
    <citation type="submission" date="2012-11" db="EMBL/GenBank/DDBJ databases">
        <authorList>
            <person name="Lucero-Rivera Y.E."/>
            <person name="Tovar-Ramirez D."/>
        </authorList>
    </citation>
    <scope>NUCLEOTIDE SEQUENCE [LARGE SCALE GENOMIC DNA]</scope>
    <source>
        <strain evidence="18">Araruama</strain>
    </source>
</reference>
<dbReference type="Pfam" id="PF00456">
    <property type="entry name" value="Transketolase_N"/>
    <property type="match status" value="1"/>
</dbReference>
<feature type="site" description="Important for catalytic activity" evidence="14">
    <location>
        <position position="33"/>
    </location>
</feature>
<evidence type="ECO:0000256" key="13">
    <source>
        <dbReference type="PIRSR" id="PIRSR605478-4"/>
    </source>
</evidence>
<keyword evidence="7 12" id="KW-0786">Thiamine pyrophosphate</keyword>
<feature type="binding site" evidence="12">
    <location>
        <position position="73"/>
    </location>
    <ligand>
        <name>thiamine diphosphate</name>
        <dbReference type="ChEBI" id="CHEBI:58937"/>
    </ligand>
</feature>
<evidence type="ECO:0000256" key="4">
    <source>
        <dbReference type="ARBA" id="ARBA00022679"/>
    </source>
</evidence>
<sequence>MNEVITQTETDRLCVNTIRSLSMDAIQKANSGHPGAPMGLAPAGYVLWTQLMKHSPKNAQWPDRDRFVLSGGHASMLLYSLLHLTGYDVLLRDIQSFRQLGSKTPGHPELGVTPGVETSTGPLGQGFANAVGMAMAERFLAAHFNRTNYPIVDHYTYVMCGDGDLMEGISSESASLAGHLGLARLICLYDANKISIEGATDITFTEDVAARFNAFKWHVQVVDDGNDIAAIRQAIIAAKDEIERPSIVIMRTVIGYGSPNKQGCADAHGAPLGEEEVRLTKECLDCSPDECFCIPETVYETCSCIEKGNQAVKDWQDLFHQYSQEYPTESKEWERVMRARLPEDFADIFPDFNDLHGDSMATRAASGITLNTISKHFPTLIGGSADLAPSNKTFLNDFEEFQKTSYHGRNIRFGVREHAMGGILNGLALHKGIRPYGGTFLVFSDYMRPAIRMAALMRLPVIYVFTHDSIAVGEDGPTHQPIEHLAALRAIPELTVIRPADATETAQAWKAALKSQDGPTALILSRQKLPIINRETYPSAKQVTRGAYVLIDTSKNPQAVILASGSEVSIGIDACKILIEKGIDVRLVSIPSFELLEKQARAYIDEILLPNVIPCVVIEAGITMGWRQFAGSKASFVCINNFGKSAPGSALQIRYGFTPENVVECVIDQMRKYS</sequence>
<dbReference type="InterPro" id="IPR033247">
    <property type="entry name" value="Transketolase_fam"/>
</dbReference>
<feature type="binding site" evidence="12">
    <location>
        <position position="268"/>
    </location>
    <ligand>
        <name>thiamine diphosphate</name>
        <dbReference type="ChEBI" id="CHEBI:58937"/>
    </ligand>
</feature>
<feature type="binding site" evidence="11">
    <location>
        <position position="33"/>
    </location>
    <ligand>
        <name>substrate</name>
    </ligand>
</feature>
<evidence type="ECO:0000256" key="8">
    <source>
        <dbReference type="ARBA" id="ARBA00049473"/>
    </source>
</evidence>
<comment type="similarity">
    <text evidence="1 15">Belongs to the transketolase family.</text>
</comment>
<dbReference type="GO" id="GO:0046872">
    <property type="term" value="F:metal ion binding"/>
    <property type="evidence" value="ECO:0007669"/>
    <property type="project" value="UniProtKB-KW"/>
</dbReference>
<feature type="binding site" evidence="12">
    <location>
        <position position="192"/>
    </location>
    <ligand>
        <name>thiamine diphosphate</name>
        <dbReference type="ChEBI" id="CHEBI:58937"/>
    </ligand>
</feature>
<comment type="cofactor">
    <cofactor evidence="12">
        <name>thiamine diphosphate</name>
        <dbReference type="ChEBI" id="CHEBI:58937"/>
    </cofactor>
    <text evidence="12">Binds 1 thiamine pyrophosphate per subunit. During the reaction, the substrate forms a covalent intermediate with the cofactor.</text>
</comment>
<dbReference type="Gene3D" id="3.40.50.970">
    <property type="match status" value="2"/>
</dbReference>
<evidence type="ECO:0000256" key="12">
    <source>
        <dbReference type="PIRSR" id="PIRSR605478-3"/>
    </source>
</evidence>
<feature type="binding site" evidence="11">
    <location>
        <position position="475"/>
    </location>
    <ligand>
        <name>substrate</name>
    </ligand>
</feature>
<feature type="site" description="Important for catalytic activity" evidence="14">
    <location>
        <position position="268"/>
    </location>
</feature>
<comment type="caution">
    <text evidence="17">The sequence shown here is derived from an EMBL/GenBank/DDBJ whole genome shotgun (WGS) entry which is preliminary data.</text>
</comment>
<dbReference type="Gene3D" id="3.40.50.920">
    <property type="match status" value="1"/>
</dbReference>
<keyword evidence="5 13" id="KW-0479">Metal-binding</keyword>
<dbReference type="SUPFAM" id="SSF52922">
    <property type="entry name" value="TK C-terminal domain-like"/>
    <property type="match status" value="1"/>
</dbReference>
<comment type="subunit">
    <text evidence="2 15">Homodimer.</text>
</comment>
<comment type="catalytic activity">
    <reaction evidence="8 15">
        <text>D-sedoheptulose 7-phosphate + D-glyceraldehyde 3-phosphate = aldehydo-D-ribose 5-phosphate + D-xylulose 5-phosphate</text>
        <dbReference type="Rhea" id="RHEA:10508"/>
        <dbReference type="ChEBI" id="CHEBI:57483"/>
        <dbReference type="ChEBI" id="CHEBI:57737"/>
        <dbReference type="ChEBI" id="CHEBI:58273"/>
        <dbReference type="ChEBI" id="CHEBI:59776"/>
        <dbReference type="EC" id="2.2.1.1"/>
    </reaction>
</comment>
<dbReference type="PANTHER" id="PTHR43522:SF2">
    <property type="entry name" value="TRANSKETOLASE 1-RELATED"/>
    <property type="match status" value="1"/>
</dbReference>
<dbReference type="InterPro" id="IPR005474">
    <property type="entry name" value="Transketolase_N"/>
</dbReference>
<feature type="domain" description="Transketolase-like pyrimidine-binding" evidence="16">
    <location>
        <begin position="360"/>
        <end position="531"/>
    </location>
</feature>
<name>A0A1V1PAS7_9BACT</name>
<dbReference type="GO" id="GO:0004802">
    <property type="term" value="F:transketolase activity"/>
    <property type="evidence" value="ECO:0007669"/>
    <property type="project" value="UniProtKB-UniRule"/>
</dbReference>
<feature type="binding site" evidence="11">
    <location>
        <position position="268"/>
    </location>
    <ligand>
        <name>substrate</name>
    </ligand>
</feature>
<feature type="binding site" evidence="13">
    <location>
        <position position="162"/>
    </location>
    <ligand>
        <name>Mg(2+)</name>
        <dbReference type="ChEBI" id="CHEBI:18420"/>
    </ligand>
</feature>
<dbReference type="SMART" id="SM00861">
    <property type="entry name" value="Transket_pyr"/>
    <property type="match status" value="1"/>
</dbReference>